<dbReference type="InterPro" id="IPR010982">
    <property type="entry name" value="Lambda_DNA-bd_dom_sf"/>
</dbReference>
<dbReference type="Proteomes" id="UP001156215">
    <property type="component" value="Chromosome"/>
</dbReference>
<accession>A0A9E9P2S1</accession>
<dbReference type="RefSeq" id="WP_269309201.1">
    <property type="nucleotide sequence ID" value="NZ_CP098242.1"/>
</dbReference>
<sequence length="208" mass="24011">MSQLSKSHTKKPKRDKSDSKVTSTSAKKGSNGKKSRNREIAGFRLINKIRTRAIELGLQDRYIADMIGVTPIYWYSIANGHRKISSLSKEKLKKIAEFLKIPTVQAMNLADVLDHDDFFLGRLEDQLSTSIDQMRNDPAWMCWAPSKEEWNSLSIGARTGIVMLYETVFYKSFLERAEIEFPEMRNKVRDFIEEKFPEKGNRLTEVDV</sequence>
<dbReference type="EMBL" id="CP098242">
    <property type="protein sequence ID" value="WAW10199.1"/>
    <property type="molecule type" value="Genomic_DNA"/>
</dbReference>
<dbReference type="InterPro" id="IPR001387">
    <property type="entry name" value="Cro/C1-type_HTH"/>
</dbReference>
<dbReference type="CDD" id="cd00093">
    <property type="entry name" value="HTH_XRE"/>
    <property type="match status" value="1"/>
</dbReference>
<protein>
    <submittedName>
        <fullName evidence="2">Helix-turn-helix domain-containing protein</fullName>
    </submittedName>
</protein>
<name>A0A9E9P2S1_9BURK</name>
<organism evidence="2 3">
    <name type="scientific">Oxalobacter vibrioformis</name>
    <dbReference type="NCBI Taxonomy" id="933080"/>
    <lineage>
        <taxon>Bacteria</taxon>
        <taxon>Pseudomonadati</taxon>
        <taxon>Pseudomonadota</taxon>
        <taxon>Betaproteobacteria</taxon>
        <taxon>Burkholderiales</taxon>
        <taxon>Oxalobacteraceae</taxon>
        <taxon>Oxalobacter</taxon>
    </lineage>
</organism>
<dbReference type="AlphaFoldDB" id="A0A9E9P2S1"/>
<dbReference type="KEGG" id="ovb:NB640_00570"/>
<evidence type="ECO:0000313" key="2">
    <source>
        <dbReference type="EMBL" id="WAW10199.1"/>
    </source>
</evidence>
<keyword evidence="3" id="KW-1185">Reference proteome</keyword>
<dbReference type="GO" id="GO:0003677">
    <property type="term" value="F:DNA binding"/>
    <property type="evidence" value="ECO:0007669"/>
    <property type="project" value="InterPro"/>
</dbReference>
<feature type="region of interest" description="Disordered" evidence="1">
    <location>
        <begin position="1"/>
        <end position="35"/>
    </location>
</feature>
<evidence type="ECO:0000313" key="3">
    <source>
        <dbReference type="Proteomes" id="UP001156215"/>
    </source>
</evidence>
<dbReference type="SUPFAM" id="SSF47413">
    <property type="entry name" value="lambda repressor-like DNA-binding domains"/>
    <property type="match status" value="1"/>
</dbReference>
<reference evidence="2" key="1">
    <citation type="journal article" date="2022" name="Front. Microbiol.">
        <title>New perspectives on an old grouping: The genomic and phenotypic variability of Oxalobacter formigenes and the implications for calcium oxalate stone prevention.</title>
        <authorList>
            <person name="Chmiel J.A."/>
            <person name="Carr C."/>
            <person name="Stuivenberg G.A."/>
            <person name="Venema R."/>
            <person name="Chanyi R.M."/>
            <person name="Al K.F."/>
            <person name="Giguere D."/>
            <person name="Say H."/>
            <person name="Akouris P.P."/>
            <person name="Dominguez Romero S.A."/>
            <person name="Kwong A."/>
            <person name="Tai V."/>
            <person name="Koval S.F."/>
            <person name="Razvi H."/>
            <person name="Bjazevic J."/>
            <person name="Burton J.P."/>
        </authorList>
    </citation>
    <scope>NUCLEOTIDE SEQUENCE</scope>
    <source>
        <strain evidence="2">WoOx3</strain>
    </source>
</reference>
<dbReference type="Gene3D" id="1.10.260.40">
    <property type="entry name" value="lambda repressor-like DNA-binding domains"/>
    <property type="match status" value="1"/>
</dbReference>
<gene>
    <name evidence="2" type="ORF">NB640_00570</name>
</gene>
<evidence type="ECO:0000256" key="1">
    <source>
        <dbReference type="SAM" id="MobiDB-lite"/>
    </source>
</evidence>
<proteinExistence type="predicted"/>